<dbReference type="Gene3D" id="3.40.50.11260">
    <property type="match status" value="1"/>
</dbReference>
<dbReference type="FunFam" id="3.30.565.10:FF:000005">
    <property type="entry name" value="Heat shock protein 90"/>
    <property type="match status" value="1"/>
</dbReference>
<feature type="compositionally biased region" description="Acidic residues" evidence="6">
    <location>
        <begin position="772"/>
        <end position="785"/>
    </location>
</feature>
<dbReference type="GO" id="GO:0016887">
    <property type="term" value="F:ATP hydrolysis activity"/>
    <property type="evidence" value="ECO:0007669"/>
    <property type="project" value="InterPro"/>
</dbReference>
<dbReference type="Pfam" id="PF00183">
    <property type="entry name" value="HSP90"/>
    <property type="match status" value="1"/>
</dbReference>
<dbReference type="CDD" id="cd16927">
    <property type="entry name" value="HATPase_Hsp90-like"/>
    <property type="match status" value="1"/>
</dbReference>
<dbReference type="Pfam" id="PF13589">
    <property type="entry name" value="HATPase_c_3"/>
    <property type="match status" value="1"/>
</dbReference>
<evidence type="ECO:0000256" key="6">
    <source>
        <dbReference type="SAM" id="MobiDB-lite"/>
    </source>
</evidence>
<protein>
    <recommendedName>
        <fullName evidence="12">Histidine kinase/HSP90-like ATPase domain-containing protein</fullName>
    </recommendedName>
</protein>
<feature type="signal peptide" evidence="7">
    <location>
        <begin position="1"/>
        <end position="25"/>
    </location>
</feature>
<dbReference type="SUPFAM" id="SSF55874">
    <property type="entry name" value="ATPase domain of HSP90 chaperone/DNA topoisomerase II/histidine kinase"/>
    <property type="match status" value="1"/>
</dbReference>
<dbReference type="EMBL" id="CDSF01000118">
    <property type="protein sequence ID" value="CEP01791.1"/>
    <property type="molecule type" value="Genomic_DNA"/>
</dbReference>
<dbReference type="STRING" id="37360.A0A0G4J3F4"/>
<dbReference type="InterPro" id="IPR020575">
    <property type="entry name" value="Hsp90_N"/>
</dbReference>
<comment type="similarity">
    <text evidence="1">Belongs to the heat shock protein 90 family.</text>
</comment>
<dbReference type="InterPro" id="IPR036890">
    <property type="entry name" value="HATPase_C_sf"/>
</dbReference>
<dbReference type="SUPFAM" id="SSF54211">
    <property type="entry name" value="Ribosomal protein S5 domain 2-like"/>
    <property type="match status" value="1"/>
</dbReference>
<feature type="region of interest" description="Disordered" evidence="6">
    <location>
        <begin position="750"/>
        <end position="785"/>
    </location>
</feature>
<geneLocation type="mitochondrion" evidence="9"/>
<feature type="chain" id="PRO_5033225457" description="Histidine kinase/HSP90-like ATPase domain-containing protein" evidence="7">
    <location>
        <begin position="26"/>
        <end position="785"/>
    </location>
</feature>
<name>A0A0G4J3F4_PLABS</name>
<feature type="binding site" evidence="5">
    <location>
        <position position="123"/>
    </location>
    <ligand>
        <name>ATP</name>
        <dbReference type="ChEBI" id="CHEBI:30616"/>
    </ligand>
</feature>
<dbReference type="InterPro" id="IPR020568">
    <property type="entry name" value="Ribosomal_Su5_D2-typ_SF"/>
</dbReference>
<feature type="binding site" evidence="5">
    <location>
        <position position="64"/>
    </location>
    <ligand>
        <name>ATP</name>
        <dbReference type="ChEBI" id="CHEBI:30616"/>
    </ligand>
</feature>
<feature type="binding site" evidence="5">
    <location>
        <position position="68"/>
    </location>
    <ligand>
        <name>ATP</name>
        <dbReference type="ChEBI" id="CHEBI:30616"/>
    </ligand>
</feature>
<dbReference type="Gene3D" id="1.20.120.790">
    <property type="entry name" value="Heat shock protein 90, C-terminal domain"/>
    <property type="match status" value="1"/>
</dbReference>
<keyword evidence="10" id="KW-1185">Reference proteome</keyword>
<keyword evidence="4" id="KW-0143">Chaperone</keyword>
<feature type="binding site" evidence="5">
    <location>
        <position position="415"/>
    </location>
    <ligand>
        <name>ATP</name>
        <dbReference type="ChEBI" id="CHEBI:30616"/>
    </ligand>
</feature>
<keyword evidence="3 5" id="KW-0067">ATP-binding</keyword>
<evidence type="ECO:0000313" key="10">
    <source>
        <dbReference type="Proteomes" id="UP000039324"/>
    </source>
</evidence>
<evidence type="ECO:0000313" key="9">
    <source>
        <dbReference type="EMBL" id="SPQ98414.1"/>
    </source>
</evidence>
<evidence type="ECO:0000256" key="2">
    <source>
        <dbReference type="ARBA" id="ARBA00022741"/>
    </source>
</evidence>
<dbReference type="Gene3D" id="3.30.565.10">
    <property type="entry name" value="Histidine kinase-like ATPase, C-terminal domain"/>
    <property type="match status" value="1"/>
</dbReference>
<evidence type="ECO:0000256" key="4">
    <source>
        <dbReference type="ARBA" id="ARBA00023186"/>
    </source>
</evidence>
<dbReference type="Gene3D" id="3.30.230.80">
    <property type="match status" value="1"/>
</dbReference>
<feature type="region of interest" description="Disordered" evidence="6">
    <location>
        <begin position="250"/>
        <end position="290"/>
    </location>
</feature>
<feature type="binding site" evidence="5">
    <location>
        <position position="115"/>
    </location>
    <ligand>
        <name>ATP</name>
        <dbReference type="ChEBI" id="CHEBI:30616"/>
    </ligand>
</feature>
<reference evidence="8 10" key="1">
    <citation type="submission" date="2015-02" db="EMBL/GenBank/DDBJ databases">
        <authorList>
            <person name="Chooi Y.-H."/>
        </authorList>
    </citation>
    <scope>NUCLEOTIDE SEQUENCE [LARGE SCALE GENOMIC DNA]</scope>
    <source>
        <strain evidence="8">E3</strain>
    </source>
</reference>
<feature type="binding site" evidence="5">
    <location>
        <position position="110"/>
    </location>
    <ligand>
        <name>ATP</name>
        <dbReference type="ChEBI" id="CHEBI:30616"/>
    </ligand>
</feature>
<evidence type="ECO:0000256" key="3">
    <source>
        <dbReference type="ARBA" id="ARBA00022840"/>
    </source>
</evidence>
<dbReference type="AlphaFoldDB" id="A0A0G4J3F4"/>
<organism evidence="8 10">
    <name type="scientific">Plasmodiophora brassicae</name>
    <name type="common">Clubroot disease agent</name>
    <dbReference type="NCBI Taxonomy" id="37360"/>
    <lineage>
        <taxon>Eukaryota</taxon>
        <taxon>Sar</taxon>
        <taxon>Rhizaria</taxon>
        <taxon>Endomyxa</taxon>
        <taxon>Phytomyxea</taxon>
        <taxon>Plasmodiophorida</taxon>
        <taxon>Plasmodiophoridae</taxon>
        <taxon>Plasmodiophora</taxon>
    </lineage>
</organism>
<dbReference type="InterPro" id="IPR037196">
    <property type="entry name" value="HSP90_C"/>
</dbReference>
<dbReference type="SUPFAM" id="SSF110942">
    <property type="entry name" value="HSP90 C-terminal domain"/>
    <property type="match status" value="1"/>
</dbReference>
<dbReference type="InterPro" id="IPR001404">
    <property type="entry name" value="Hsp90_fam"/>
</dbReference>
<feature type="binding site" evidence="5">
    <location>
        <begin position="152"/>
        <end position="157"/>
    </location>
    <ligand>
        <name>ATP</name>
        <dbReference type="ChEBI" id="CHEBI:30616"/>
    </ligand>
</feature>
<evidence type="ECO:0000313" key="8">
    <source>
        <dbReference type="EMBL" id="CEP01791.1"/>
    </source>
</evidence>
<gene>
    <name evidence="8" type="ORF">PBRA_008733</name>
    <name evidence="9" type="ORF">PLBR_LOCUS5629</name>
</gene>
<feature type="compositionally biased region" description="Basic and acidic residues" evidence="6">
    <location>
        <begin position="759"/>
        <end position="771"/>
    </location>
</feature>
<feature type="compositionally biased region" description="Basic and acidic residues" evidence="6">
    <location>
        <begin position="449"/>
        <end position="473"/>
    </location>
</feature>
<evidence type="ECO:0008006" key="12">
    <source>
        <dbReference type="Google" id="ProtNLM"/>
    </source>
</evidence>
<dbReference type="NCBIfam" id="NF003555">
    <property type="entry name" value="PRK05218.1"/>
    <property type="match status" value="1"/>
</dbReference>
<dbReference type="Proteomes" id="UP000290189">
    <property type="component" value="Unassembled WGS sequence"/>
</dbReference>
<dbReference type="GO" id="GO:0051082">
    <property type="term" value="F:unfolded protein binding"/>
    <property type="evidence" value="ECO:0007669"/>
    <property type="project" value="InterPro"/>
</dbReference>
<keyword evidence="9" id="KW-0496">Mitochondrion</keyword>
<feature type="compositionally biased region" description="Acidic residues" evidence="6">
    <location>
        <begin position="272"/>
        <end position="282"/>
    </location>
</feature>
<dbReference type="GO" id="GO:0005524">
    <property type="term" value="F:ATP binding"/>
    <property type="evidence" value="ECO:0007669"/>
    <property type="project" value="UniProtKB-KW"/>
</dbReference>
<keyword evidence="2 5" id="KW-0547">Nucleotide-binding</keyword>
<dbReference type="GO" id="GO:0140662">
    <property type="term" value="F:ATP-dependent protein folding chaperone"/>
    <property type="evidence" value="ECO:0007669"/>
    <property type="project" value="InterPro"/>
</dbReference>
<dbReference type="PIRSF" id="PIRSF002583">
    <property type="entry name" value="Hsp90"/>
    <property type="match status" value="1"/>
</dbReference>
<sequence length="785" mass="88616">MRFLSPVWATGALLLLAFAAAGTRADEAAAAPAGEKFEFQAEVNRLMNIIINSLYTNRDIFVRELVSNAADALEKIRFLRVASEPLKTEDVELDIRIIPDANAQTLTIVDHGVGMTKEDLIANLGTIARSGTTKFVEAASKGGDNAMGLIGQFGVGFYSAFLVADKVTFTTKHVNDTQWVWVSDASTGFEVYKDPAGETLGPHGSSITLHLKDDAKEFAQDSKLRDLVHKHSDFVQYPIYLQVTKEVETEVPVEEAQPVEKDEEGTEKKESEDLDITEEDTEAEKKPTTKKVKESVKEWEQVNSGKPLWARPIDQITKEEYVNFYKAFAKDDKEPLIHSHFKAEGSVEFTGLLYIPSVAPYDLYDKYYTDANRAIKVYVRRVLLTESIDKEALPQYLNFVKGVVDSEDLPINVNRESLQKDNGVLKTIGKRVTKKVLSMLEELAEMPAEEEKKDDDEKKDVDEKKDGDDEKKTAQTPYEKFWSQFSRSIKLGVLEDKKNKGKLEKLLRFKSLNHPDKVISLDDYVSAMPEGQKDIYYISGPDQATVEKSPMLEQLKARKFDCLFFVDNIDEYLAGALTEFDGKKLQSVTKEGLDLGEMTQEEKELHEDVEEAFKETLKFMKDTLKDRKVSKVEISKRLSGTPAVLVSTRWGWTANMERIMRGQAMGDFEKQRFMIGGRTLEVNPAHPIIKEIKRRVDQDETDDLEYICHLVLDAALINSGFTHEDVQDFVGRLNRVLETNLGVVGQPVEMPVVPKKERKAPEDAAADKEAFADDDDDDDDDKEEL</sequence>
<reference evidence="9 11" key="2">
    <citation type="submission" date="2018-03" db="EMBL/GenBank/DDBJ databases">
        <authorList>
            <person name="Fogelqvist J."/>
        </authorList>
    </citation>
    <scope>NUCLEOTIDE SEQUENCE [LARGE SCALE GENOMIC DNA]</scope>
</reference>
<dbReference type="PRINTS" id="PR00775">
    <property type="entry name" value="HEATSHOCK90"/>
</dbReference>
<dbReference type="Proteomes" id="UP000039324">
    <property type="component" value="Unassembled WGS sequence"/>
</dbReference>
<evidence type="ECO:0000256" key="1">
    <source>
        <dbReference type="ARBA" id="ARBA00008239"/>
    </source>
</evidence>
<evidence type="ECO:0000313" key="11">
    <source>
        <dbReference type="Proteomes" id="UP000290189"/>
    </source>
</evidence>
<keyword evidence="7" id="KW-0732">Signal</keyword>
<dbReference type="PANTHER" id="PTHR11528">
    <property type="entry name" value="HEAT SHOCK PROTEIN 90 FAMILY MEMBER"/>
    <property type="match status" value="1"/>
</dbReference>
<dbReference type="OMA" id="DPLANTH"/>
<evidence type="ECO:0000256" key="7">
    <source>
        <dbReference type="SAM" id="SignalP"/>
    </source>
</evidence>
<dbReference type="HAMAP" id="MF_00505">
    <property type="entry name" value="HSP90"/>
    <property type="match status" value="1"/>
</dbReference>
<feature type="binding site" evidence="5">
    <location>
        <begin position="130"/>
        <end position="131"/>
    </location>
    <ligand>
        <name>ATP</name>
        <dbReference type="ChEBI" id="CHEBI:30616"/>
    </ligand>
</feature>
<dbReference type="EMBL" id="OVEO01000009">
    <property type="protein sequence ID" value="SPQ98414.1"/>
    <property type="molecule type" value="Genomic_DNA"/>
</dbReference>
<proteinExistence type="inferred from homology"/>
<accession>A0A0G4J3F4</accession>
<dbReference type="OrthoDB" id="28737at2759"/>
<feature type="region of interest" description="Disordered" evidence="6">
    <location>
        <begin position="446"/>
        <end position="473"/>
    </location>
</feature>
<evidence type="ECO:0000256" key="5">
    <source>
        <dbReference type="PIRSR" id="PIRSR002583-1"/>
    </source>
</evidence>